<dbReference type="SUPFAM" id="SSF82771">
    <property type="entry name" value="GIY-YIG endonuclease"/>
    <property type="match status" value="1"/>
</dbReference>
<dbReference type="GO" id="GO:0004519">
    <property type="term" value="F:endonuclease activity"/>
    <property type="evidence" value="ECO:0007669"/>
    <property type="project" value="UniProtKB-KW"/>
</dbReference>
<organism evidence="3 4">
    <name type="scientific">Brevundimonas bullata</name>
    <dbReference type="NCBI Taxonomy" id="13160"/>
    <lineage>
        <taxon>Bacteria</taxon>
        <taxon>Pseudomonadati</taxon>
        <taxon>Pseudomonadota</taxon>
        <taxon>Alphaproteobacteria</taxon>
        <taxon>Caulobacterales</taxon>
        <taxon>Caulobacteraceae</taxon>
        <taxon>Brevundimonas</taxon>
    </lineage>
</organism>
<accession>A0A7W7IS36</accession>
<dbReference type="PROSITE" id="PS50164">
    <property type="entry name" value="GIY_YIG"/>
    <property type="match status" value="1"/>
</dbReference>
<dbReference type="PANTHER" id="PTHR34477">
    <property type="entry name" value="UPF0213 PROTEIN YHBQ"/>
    <property type="match status" value="1"/>
</dbReference>
<comment type="similarity">
    <text evidence="1">Belongs to the UPF0213 family.</text>
</comment>
<evidence type="ECO:0000259" key="2">
    <source>
        <dbReference type="PROSITE" id="PS50164"/>
    </source>
</evidence>
<evidence type="ECO:0000256" key="1">
    <source>
        <dbReference type="ARBA" id="ARBA00007435"/>
    </source>
</evidence>
<evidence type="ECO:0000313" key="3">
    <source>
        <dbReference type="EMBL" id="MBB4799514.1"/>
    </source>
</evidence>
<dbReference type="AlphaFoldDB" id="A0A7W7IS36"/>
<dbReference type="CDD" id="cd10448">
    <property type="entry name" value="GIY-YIG_unchar_3"/>
    <property type="match status" value="1"/>
</dbReference>
<evidence type="ECO:0000313" key="4">
    <source>
        <dbReference type="Proteomes" id="UP000539957"/>
    </source>
</evidence>
<dbReference type="Gene3D" id="3.40.1440.10">
    <property type="entry name" value="GIY-YIG endonuclease"/>
    <property type="match status" value="1"/>
</dbReference>
<dbReference type="Proteomes" id="UP000539957">
    <property type="component" value="Unassembled WGS sequence"/>
</dbReference>
<keyword evidence="4" id="KW-1185">Reference proteome</keyword>
<dbReference type="InterPro" id="IPR000305">
    <property type="entry name" value="GIY-YIG_endonuc"/>
</dbReference>
<keyword evidence="3" id="KW-0540">Nuclease</keyword>
<dbReference type="InterPro" id="IPR035901">
    <property type="entry name" value="GIY-YIG_endonuc_sf"/>
</dbReference>
<dbReference type="PANTHER" id="PTHR34477:SF5">
    <property type="entry name" value="BSL5627 PROTEIN"/>
    <property type="match status" value="1"/>
</dbReference>
<dbReference type="RefSeq" id="WP_311770667.1">
    <property type="nucleotide sequence ID" value="NZ_JACHLM010000006.1"/>
</dbReference>
<dbReference type="Pfam" id="PF01541">
    <property type="entry name" value="GIY-YIG"/>
    <property type="match status" value="1"/>
</dbReference>
<keyword evidence="3" id="KW-0255">Endonuclease</keyword>
<reference evidence="3 4" key="1">
    <citation type="submission" date="2020-08" db="EMBL/GenBank/DDBJ databases">
        <title>Functional genomics of gut bacteria from endangered species of beetles.</title>
        <authorList>
            <person name="Carlos-Shanley C."/>
        </authorList>
    </citation>
    <scope>NUCLEOTIDE SEQUENCE [LARGE SCALE GENOMIC DNA]</scope>
    <source>
        <strain evidence="3 4">S00123</strain>
    </source>
</reference>
<dbReference type="EMBL" id="JACHKY010000006">
    <property type="protein sequence ID" value="MBB4799514.1"/>
    <property type="molecule type" value="Genomic_DNA"/>
</dbReference>
<name>A0A7W7IS36_9CAUL</name>
<feature type="domain" description="GIY-YIG" evidence="2">
    <location>
        <begin position="1"/>
        <end position="69"/>
    </location>
</feature>
<comment type="caution">
    <text evidence="3">The sequence shown here is derived from an EMBL/GenBank/DDBJ whole genome shotgun (WGS) entry which is preliminary data.</text>
</comment>
<sequence length="96" mass="11267">MRSRGVLYVGVTSDLLGRVQQHRDRTYSGFSSQWGLRRLVWYQVFDDAESAINFEKRLKRWRRDWKFGLVERMNPEREDLWEAAFKSEGGALGGPG</sequence>
<protein>
    <submittedName>
        <fullName evidence="3">Putative endonuclease</fullName>
    </submittedName>
</protein>
<gene>
    <name evidence="3" type="ORF">HNP32_003272</name>
</gene>
<keyword evidence="3" id="KW-0378">Hydrolase</keyword>
<dbReference type="InterPro" id="IPR050190">
    <property type="entry name" value="UPF0213_domain"/>
</dbReference>
<proteinExistence type="inferred from homology"/>